<keyword evidence="3" id="KW-1185">Reference proteome</keyword>
<proteinExistence type="predicted"/>
<gene>
    <name evidence="2" type="ORF">Slin15195_G088660</name>
</gene>
<evidence type="ECO:0000313" key="2">
    <source>
        <dbReference type="EMBL" id="USW55547.1"/>
    </source>
</evidence>
<accession>A0A9Q9EMH8</accession>
<reference evidence="2" key="1">
    <citation type="submission" date="2022-06" db="EMBL/GenBank/DDBJ databases">
        <title>Complete genome sequences of two strains of the flax pathogen Septoria linicola.</title>
        <authorList>
            <person name="Lapalu N."/>
            <person name="Simon A."/>
            <person name="Demenou B."/>
            <person name="Paumier D."/>
            <person name="Guillot M.-P."/>
            <person name="Gout L."/>
            <person name="Valade R."/>
        </authorList>
    </citation>
    <scope>NUCLEOTIDE SEQUENCE</scope>
    <source>
        <strain evidence="2">SE15195</strain>
    </source>
</reference>
<dbReference type="Proteomes" id="UP001056384">
    <property type="component" value="Chromosome 7"/>
</dbReference>
<organism evidence="2 3">
    <name type="scientific">Septoria linicola</name>
    <dbReference type="NCBI Taxonomy" id="215465"/>
    <lineage>
        <taxon>Eukaryota</taxon>
        <taxon>Fungi</taxon>
        <taxon>Dikarya</taxon>
        <taxon>Ascomycota</taxon>
        <taxon>Pezizomycotina</taxon>
        <taxon>Dothideomycetes</taxon>
        <taxon>Dothideomycetidae</taxon>
        <taxon>Mycosphaerellales</taxon>
        <taxon>Mycosphaerellaceae</taxon>
        <taxon>Septoria</taxon>
    </lineage>
</organism>
<evidence type="ECO:0000313" key="3">
    <source>
        <dbReference type="Proteomes" id="UP001056384"/>
    </source>
</evidence>
<dbReference type="AlphaFoldDB" id="A0A9Q9EMH8"/>
<name>A0A9Q9EMH8_9PEZI</name>
<sequence length="651" mass="68489">MYEPPRATSGTVIPTSSVWCVPPMVPGYGNFTNEVLAEHAQLLYWPVRAKDDNISKLFCTKANEVEAMQTAETIPGTRTADGPNTIVTDRITITSPMIAMVYSTVRRADGCGPTITKTIRTMLAGHLSSIRRNDVGAAPRYPFDYSDLNWMCESSDGTFTVQDGQGPDCYQNVPVAAYWQGPKMYMQYCNRPGVLNSTEVQDWTILNDYEPYIIEEETFTSELHELYRNNARWLQFGIWDPPIALIQQTAAAEPTLPHMLAATPATTTRTYVPEATPAIPAQPAVTELQKTEAPLPNSHLAVPTSTADVHVGPHVGMAAQRQSSSVDQPAQAAPSSQSAQANDIVPAPTQNTGSAFVNAFANDATAFIVGSQTLVVGGNAQTVGGQVASAAVPSAIIVGEGLAQSTMQLQSQQEQKQAPPNRVMAIGSVTLTQQPSGSGAPGQILQNAYLTITVTLPKGQVGPAPVTIGSWTLTPTIGAGGHYILQNAETALTVQQMTPAIPPHDSPGPAGLPSTTPEPAVELHDANAILTINSIALTASPAADYEVLYDAQTTVTTSHGAAITMGPHVISVVNSNGLARLAVSSLSEQKQNANSTKIAKGKSSTATSSLVSAETSNAPASIETSGAFRRSPGGLASSIGILCLSFASFLL</sequence>
<feature type="region of interest" description="Disordered" evidence="1">
    <location>
        <begin position="319"/>
        <end position="347"/>
    </location>
</feature>
<dbReference type="EMBL" id="CP099424">
    <property type="protein sequence ID" value="USW55547.1"/>
    <property type="molecule type" value="Genomic_DNA"/>
</dbReference>
<evidence type="ECO:0000256" key="1">
    <source>
        <dbReference type="SAM" id="MobiDB-lite"/>
    </source>
</evidence>
<protein>
    <submittedName>
        <fullName evidence="2">Uncharacterized protein</fullName>
    </submittedName>
</protein>
<dbReference type="OrthoDB" id="3944128at2759"/>
<feature type="compositionally biased region" description="Low complexity" evidence="1">
    <location>
        <begin position="322"/>
        <end position="341"/>
    </location>
</feature>